<name>A0A919S6P1_9ACTN</name>
<sequence>MSVEQQPEDMVEGAEQSDAPAVPEGQDVRVGPEESDEPQAGSAEPTD</sequence>
<accession>A0A919S6P1</accession>
<evidence type="ECO:0000313" key="3">
    <source>
        <dbReference type="Proteomes" id="UP000681340"/>
    </source>
</evidence>
<dbReference type="EMBL" id="BOQL01000014">
    <property type="protein sequence ID" value="GIM64961.1"/>
    <property type="molecule type" value="Genomic_DNA"/>
</dbReference>
<dbReference type="RefSeq" id="WP_212987454.1">
    <property type="nucleotide sequence ID" value="NZ_BAABEA010000003.1"/>
</dbReference>
<reference evidence="2" key="1">
    <citation type="submission" date="2021-03" db="EMBL/GenBank/DDBJ databases">
        <title>Whole genome shotgun sequence of Actinoplanes auranticolor NBRC 12245.</title>
        <authorList>
            <person name="Komaki H."/>
            <person name="Tamura T."/>
        </authorList>
    </citation>
    <scope>NUCLEOTIDE SEQUENCE</scope>
    <source>
        <strain evidence="2">NBRC 12245</strain>
    </source>
</reference>
<proteinExistence type="predicted"/>
<organism evidence="2 3">
    <name type="scientific">Actinoplanes auranticolor</name>
    <dbReference type="NCBI Taxonomy" id="47988"/>
    <lineage>
        <taxon>Bacteria</taxon>
        <taxon>Bacillati</taxon>
        <taxon>Actinomycetota</taxon>
        <taxon>Actinomycetes</taxon>
        <taxon>Micromonosporales</taxon>
        <taxon>Micromonosporaceae</taxon>
        <taxon>Actinoplanes</taxon>
    </lineage>
</organism>
<feature type="region of interest" description="Disordered" evidence="1">
    <location>
        <begin position="1"/>
        <end position="47"/>
    </location>
</feature>
<comment type="caution">
    <text evidence="2">The sequence shown here is derived from an EMBL/GenBank/DDBJ whole genome shotgun (WGS) entry which is preliminary data.</text>
</comment>
<dbReference type="AlphaFoldDB" id="A0A919S6P1"/>
<keyword evidence="3" id="KW-1185">Reference proteome</keyword>
<protein>
    <submittedName>
        <fullName evidence="2">Uncharacterized protein</fullName>
    </submittedName>
</protein>
<gene>
    <name evidence="2" type="ORF">Aau02nite_13830</name>
</gene>
<feature type="compositionally biased region" description="Acidic residues" evidence="1">
    <location>
        <begin position="1"/>
        <end position="12"/>
    </location>
</feature>
<dbReference type="Proteomes" id="UP000681340">
    <property type="component" value="Unassembled WGS sequence"/>
</dbReference>
<evidence type="ECO:0000313" key="2">
    <source>
        <dbReference type="EMBL" id="GIM64961.1"/>
    </source>
</evidence>
<evidence type="ECO:0000256" key="1">
    <source>
        <dbReference type="SAM" id="MobiDB-lite"/>
    </source>
</evidence>